<dbReference type="Proteomes" id="UP000814243">
    <property type="component" value="Unassembled WGS sequence"/>
</dbReference>
<proteinExistence type="inferred from homology"/>
<dbReference type="Pfam" id="PF00089">
    <property type="entry name" value="Trypsin"/>
    <property type="match status" value="1"/>
</dbReference>
<dbReference type="InterPro" id="IPR001314">
    <property type="entry name" value="Peptidase_S1A"/>
</dbReference>
<gene>
    <name evidence="8" type="ORF">HF086_006103</name>
</gene>
<dbReference type="InterPro" id="IPR001254">
    <property type="entry name" value="Trypsin_dom"/>
</dbReference>
<dbReference type="InterPro" id="IPR043504">
    <property type="entry name" value="Peptidase_S1_PA_chymotrypsin"/>
</dbReference>
<dbReference type="PROSITE" id="PS00134">
    <property type="entry name" value="TRYPSIN_HIS"/>
    <property type="match status" value="1"/>
</dbReference>
<feature type="chain" id="PRO_5037341790" description="Peptidase S1 domain-containing protein" evidence="6">
    <location>
        <begin position="19"/>
        <end position="340"/>
    </location>
</feature>
<accession>A0A922MG14</accession>
<sequence>MRCTVSLFIAILVFDIRGLDSALRIIGGSYVDVEELPYVARLRHFVVIDAEDQHTEEDENLCSCAILTPLWTLTAAHCFIEFDVYVLKVQKYKQLGIPYSISAGHKVSYGPLENNTKSVIQYFQHPAYTHSQFMLTNDIALVKTRPIFLNIYGFLSAVDYKIVVGHRAIVAGYGSKYIPGPVGNTMNFSSSPEIPLMKLEVVVVNCHENRHVKPSMCIARRCGRPSHLCVGDSGGPLIHLSGIIGINSMGPKDLQNFCVLKSNSPVFDVGIMTPTTWQDDQLWTGPVPMCACLWVIVSGAHWYIASQELVTSTLSCIKAILSLTTLRPEKTFEMCFGSYR</sequence>
<evidence type="ECO:0000313" key="9">
    <source>
        <dbReference type="Proteomes" id="UP000814243"/>
    </source>
</evidence>
<evidence type="ECO:0000256" key="6">
    <source>
        <dbReference type="SAM" id="SignalP"/>
    </source>
</evidence>
<evidence type="ECO:0000256" key="3">
    <source>
        <dbReference type="ARBA" id="ARBA00022801"/>
    </source>
</evidence>
<dbReference type="PANTHER" id="PTHR24276:SF98">
    <property type="entry name" value="FI18310P1-RELATED"/>
    <property type="match status" value="1"/>
</dbReference>
<evidence type="ECO:0000256" key="1">
    <source>
        <dbReference type="ARBA" id="ARBA00007664"/>
    </source>
</evidence>
<keyword evidence="3" id="KW-0378">Hydrolase</keyword>
<comment type="caution">
    <text evidence="8">The sequence shown here is derived from an EMBL/GenBank/DDBJ whole genome shotgun (WGS) entry which is preliminary data.</text>
</comment>
<feature type="signal peptide" evidence="6">
    <location>
        <begin position="1"/>
        <end position="18"/>
    </location>
</feature>
<keyword evidence="2" id="KW-0645">Protease</keyword>
<dbReference type="InterPro" id="IPR050430">
    <property type="entry name" value="Peptidase_S1"/>
</dbReference>
<keyword evidence="6" id="KW-0732">Signal</keyword>
<dbReference type="GO" id="GO:0006508">
    <property type="term" value="P:proteolysis"/>
    <property type="evidence" value="ECO:0007669"/>
    <property type="project" value="UniProtKB-KW"/>
</dbReference>
<evidence type="ECO:0000259" key="7">
    <source>
        <dbReference type="PROSITE" id="PS50240"/>
    </source>
</evidence>
<evidence type="ECO:0000256" key="2">
    <source>
        <dbReference type="ARBA" id="ARBA00022670"/>
    </source>
</evidence>
<protein>
    <recommendedName>
        <fullName evidence="7">Peptidase S1 domain-containing protein</fullName>
    </recommendedName>
</protein>
<dbReference type="InterPro" id="IPR018114">
    <property type="entry name" value="TRYPSIN_HIS"/>
</dbReference>
<dbReference type="SUPFAM" id="SSF50494">
    <property type="entry name" value="Trypsin-like serine proteases"/>
    <property type="match status" value="1"/>
</dbReference>
<dbReference type="PANTHER" id="PTHR24276">
    <property type="entry name" value="POLYSERASE-RELATED"/>
    <property type="match status" value="1"/>
</dbReference>
<evidence type="ECO:0000256" key="5">
    <source>
        <dbReference type="ARBA" id="ARBA00023157"/>
    </source>
</evidence>
<feature type="domain" description="Peptidase S1" evidence="7">
    <location>
        <begin position="25"/>
        <end position="283"/>
    </location>
</feature>
<dbReference type="InterPro" id="IPR009003">
    <property type="entry name" value="Peptidase_S1_PA"/>
</dbReference>
<dbReference type="PRINTS" id="PR00722">
    <property type="entry name" value="CHYMOTRYPSIN"/>
</dbReference>
<name>A0A922MG14_SPOEX</name>
<keyword evidence="4" id="KW-0720">Serine protease</keyword>
<dbReference type="SMART" id="SM00020">
    <property type="entry name" value="Tryp_SPc"/>
    <property type="match status" value="1"/>
</dbReference>
<evidence type="ECO:0000256" key="4">
    <source>
        <dbReference type="ARBA" id="ARBA00022825"/>
    </source>
</evidence>
<organism evidence="8 9">
    <name type="scientific">Spodoptera exigua</name>
    <name type="common">Beet armyworm</name>
    <name type="synonym">Noctua fulgens</name>
    <dbReference type="NCBI Taxonomy" id="7107"/>
    <lineage>
        <taxon>Eukaryota</taxon>
        <taxon>Metazoa</taxon>
        <taxon>Ecdysozoa</taxon>
        <taxon>Arthropoda</taxon>
        <taxon>Hexapoda</taxon>
        <taxon>Insecta</taxon>
        <taxon>Pterygota</taxon>
        <taxon>Neoptera</taxon>
        <taxon>Endopterygota</taxon>
        <taxon>Lepidoptera</taxon>
        <taxon>Glossata</taxon>
        <taxon>Ditrysia</taxon>
        <taxon>Noctuoidea</taxon>
        <taxon>Noctuidae</taxon>
        <taxon>Amphipyrinae</taxon>
        <taxon>Spodoptera</taxon>
    </lineage>
</organism>
<dbReference type="AlphaFoldDB" id="A0A922MG14"/>
<comment type="similarity">
    <text evidence="1">Belongs to the peptidase S1 family.</text>
</comment>
<evidence type="ECO:0000313" key="8">
    <source>
        <dbReference type="EMBL" id="KAH9636026.1"/>
    </source>
</evidence>
<dbReference type="PROSITE" id="PS50240">
    <property type="entry name" value="TRYPSIN_DOM"/>
    <property type="match status" value="1"/>
</dbReference>
<keyword evidence="5" id="KW-1015">Disulfide bond</keyword>
<reference evidence="8" key="1">
    <citation type="journal article" date="2021" name="G3 (Bethesda)">
        <title>Genome and transcriptome analysis of the beet armyworm Spodoptera exigua reveals targets for pest control. .</title>
        <authorList>
            <person name="Simon S."/>
            <person name="Breeschoten T."/>
            <person name="Jansen H.J."/>
            <person name="Dirks R.P."/>
            <person name="Schranz M.E."/>
            <person name="Ros V.I.D."/>
        </authorList>
    </citation>
    <scope>NUCLEOTIDE SEQUENCE</scope>
    <source>
        <strain evidence="8">TB_SE_WUR_2020</strain>
    </source>
</reference>
<dbReference type="Gene3D" id="2.40.10.10">
    <property type="entry name" value="Trypsin-like serine proteases"/>
    <property type="match status" value="1"/>
</dbReference>
<dbReference type="EMBL" id="JACEFF010000523">
    <property type="protein sequence ID" value="KAH9636026.1"/>
    <property type="molecule type" value="Genomic_DNA"/>
</dbReference>
<dbReference type="GO" id="GO:0004252">
    <property type="term" value="F:serine-type endopeptidase activity"/>
    <property type="evidence" value="ECO:0007669"/>
    <property type="project" value="InterPro"/>
</dbReference>